<dbReference type="SUPFAM" id="SSF53448">
    <property type="entry name" value="Nucleotide-diphospho-sugar transferases"/>
    <property type="match status" value="1"/>
</dbReference>
<name>A0A9P1GBN7_9DINO</name>
<feature type="domain" description="EF-hand" evidence="2">
    <location>
        <begin position="516"/>
        <end position="551"/>
    </location>
</feature>
<dbReference type="AlphaFoldDB" id="A0A9P1GBN7"/>
<gene>
    <name evidence="3" type="ORF">C1SCF055_LOCUS33623</name>
</gene>
<dbReference type="SMART" id="SM00054">
    <property type="entry name" value="EFh"/>
    <property type="match status" value="3"/>
</dbReference>
<dbReference type="InterPro" id="IPR001173">
    <property type="entry name" value="Glyco_trans_2-like"/>
</dbReference>
<dbReference type="PANTHER" id="PTHR10827">
    <property type="entry name" value="RETICULOCALBIN"/>
    <property type="match status" value="1"/>
</dbReference>
<comment type="caution">
    <text evidence="3">The sequence shown here is derived from an EMBL/GenBank/DDBJ whole genome shotgun (WGS) entry which is preliminary data.</text>
</comment>
<evidence type="ECO:0000313" key="6">
    <source>
        <dbReference type="Proteomes" id="UP001152797"/>
    </source>
</evidence>
<feature type="domain" description="EF-hand" evidence="2">
    <location>
        <begin position="425"/>
        <end position="460"/>
    </location>
</feature>
<dbReference type="InterPro" id="IPR029044">
    <property type="entry name" value="Nucleotide-diphossugar_trans"/>
</dbReference>
<organism evidence="3">
    <name type="scientific">Cladocopium goreaui</name>
    <dbReference type="NCBI Taxonomy" id="2562237"/>
    <lineage>
        <taxon>Eukaryota</taxon>
        <taxon>Sar</taxon>
        <taxon>Alveolata</taxon>
        <taxon>Dinophyceae</taxon>
        <taxon>Suessiales</taxon>
        <taxon>Symbiodiniaceae</taxon>
        <taxon>Cladocopium</taxon>
    </lineage>
</organism>
<dbReference type="OrthoDB" id="413041at2759"/>
<dbReference type="SUPFAM" id="SSF47473">
    <property type="entry name" value="EF-hand"/>
    <property type="match status" value="1"/>
</dbReference>
<keyword evidence="6" id="KW-1185">Reference proteome</keyword>
<evidence type="ECO:0000313" key="4">
    <source>
        <dbReference type="EMBL" id="CAL1161531.1"/>
    </source>
</evidence>
<dbReference type="Pfam" id="PF00535">
    <property type="entry name" value="Glycos_transf_2"/>
    <property type="match status" value="1"/>
</dbReference>
<dbReference type="CDD" id="cd00761">
    <property type="entry name" value="Glyco_tranf_GTA_type"/>
    <property type="match status" value="1"/>
</dbReference>
<dbReference type="PANTHER" id="PTHR10827:SF85">
    <property type="entry name" value="CALCIUM-BINDING PROTEIN"/>
    <property type="match status" value="1"/>
</dbReference>
<proteinExistence type="predicted"/>
<feature type="non-terminal residue" evidence="3">
    <location>
        <position position="1"/>
    </location>
</feature>
<dbReference type="Pfam" id="PF13202">
    <property type="entry name" value="EF-hand_5"/>
    <property type="match status" value="2"/>
</dbReference>
<evidence type="ECO:0000259" key="2">
    <source>
        <dbReference type="PROSITE" id="PS50222"/>
    </source>
</evidence>
<dbReference type="GO" id="GO:0005509">
    <property type="term" value="F:calcium ion binding"/>
    <property type="evidence" value="ECO:0007669"/>
    <property type="project" value="InterPro"/>
</dbReference>
<dbReference type="Gene3D" id="1.10.238.10">
    <property type="entry name" value="EF-hand"/>
    <property type="match status" value="2"/>
</dbReference>
<dbReference type="EMBL" id="CAMXCT010004216">
    <property type="protein sequence ID" value="CAI4008156.1"/>
    <property type="molecule type" value="Genomic_DNA"/>
</dbReference>
<dbReference type="Gene3D" id="3.90.550.10">
    <property type="entry name" value="Spore Coat Polysaccharide Biosynthesis Protein SpsA, Chain A"/>
    <property type="match status" value="1"/>
</dbReference>
<evidence type="ECO:0000313" key="3">
    <source>
        <dbReference type="EMBL" id="CAI4008156.1"/>
    </source>
</evidence>
<dbReference type="PROSITE" id="PS50222">
    <property type="entry name" value="EF_HAND_2"/>
    <property type="match status" value="2"/>
</dbReference>
<dbReference type="InterPro" id="IPR011992">
    <property type="entry name" value="EF-hand-dom_pair"/>
</dbReference>
<dbReference type="InterPro" id="IPR018247">
    <property type="entry name" value="EF_Hand_1_Ca_BS"/>
</dbReference>
<evidence type="ECO:0000313" key="5">
    <source>
        <dbReference type="EMBL" id="CAL4795468.1"/>
    </source>
</evidence>
<evidence type="ECO:0000256" key="1">
    <source>
        <dbReference type="ARBA" id="ARBA00022837"/>
    </source>
</evidence>
<dbReference type="InterPro" id="IPR002048">
    <property type="entry name" value="EF_hand_dom"/>
</dbReference>
<protein>
    <submittedName>
        <fullName evidence="5">Acetyl-CoA C-acetyltransferase</fullName>
    </submittedName>
</protein>
<sequence>VSGRVSILTPTTASRARFHEQLWQCFVDQSWPDKELVVVETYTKKEKPSEVFTKLLKAKEKRLKYLGIQVDENDDLTVGAKRNMTVLMCSGQYCVNFDDDDLYATVYVERMVNELRQRSLVALTLSAWHNFFESNCRCGYSTPACWEPEDEEEYEGILYGYGFSYVYLRALALSFPYPNLGFAEDAPFMLKLREKMGAGRVGLKEDMEGLCLHIVHPSSSTPDPEIETMLTEDELNVPELQDVMEIYSQLHPISLIRGDSARQWPEASLFFGVAAVRWASGLAELDPPLPSSAAAYLFEGIDALRDGHLTPPELQGTLDIGQLFQSQEALRKVLHWDKATMQHHAKASSWIHDARPHWQQSGDDKVVKGPAEKSVKDSQKLPLVQSMLGAFLTASDAFDSMDQDHSDDASVMEFKETLAHFQPPISGFQAEQAFRNLDRDGNGKVSRAEFAVLNAAMPTGGSLNQNMQQLMSKAEEEFRKQASKWAGGMKQACIQLGTQVSFQHFQSAIRSFEPLLSAEVAQAVFNQMDSNHDGFIDENECHLSLKDFRKTMSSSNSLRNTFVAADQDNDHQLSEE</sequence>
<accession>A0A9P1GBN7</accession>
<dbReference type="PROSITE" id="PS00018">
    <property type="entry name" value="EF_HAND_1"/>
    <property type="match status" value="1"/>
</dbReference>
<reference evidence="3" key="1">
    <citation type="submission" date="2022-10" db="EMBL/GenBank/DDBJ databases">
        <authorList>
            <person name="Chen Y."/>
            <person name="Dougan E. K."/>
            <person name="Chan C."/>
            <person name="Rhodes N."/>
            <person name="Thang M."/>
        </authorList>
    </citation>
    <scope>NUCLEOTIDE SEQUENCE</scope>
</reference>
<keyword evidence="1" id="KW-0106">Calcium</keyword>
<feature type="non-terminal residue" evidence="3">
    <location>
        <position position="576"/>
    </location>
</feature>
<reference evidence="4" key="2">
    <citation type="submission" date="2024-04" db="EMBL/GenBank/DDBJ databases">
        <authorList>
            <person name="Chen Y."/>
            <person name="Shah S."/>
            <person name="Dougan E. K."/>
            <person name="Thang M."/>
            <person name="Chan C."/>
        </authorList>
    </citation>
    <scope>NUCLEOTIDE SEQUENCE [LARGE SCALE GENOMIC DNA]</scope>
</reference>
<dbReference type="EMBL" id="CAMXCT030004216">
    <property type="protein sequence ID" value="CAL4795468.1"/>
    <property type="molecule type" value="Genomic_DNA"/>
</dbReference>
<dbReference type="EMBL" id="CAMXCT020004216">
    <property type="protein sequence ID" value="CAL1161531.1"/>
    <property type="molecule type" value="Genomic_DNA"/>
</dbReference>
<dbReference type="Proteomes" id="UP001152797">
    <property type="component" value="Unassembled WGS sequence"/>
</dbReference>